<reference evidence="12" key="1">
    <citation type="submission" date="2020-10" db="EMBL/GenBank/DDBJ databases">
        <authorList>
            <person name="Gilroy R."/>
        </authorList>
    </citation>
    <scope>NUCLEOTIDE SEQUENCE</scope>
    <source>
        <strain evidence="12">B3-4054</strain>
    </source>
</reference>
<evidence type="ECO:0000256" key="9">
    <source>
        <dbReference type="ARBA" id="ARBA00047905"/>
    </source>
</evidence>
<dbReference type="EMBL" id="JADIMS010000106">
    <property type="protein sequence ID" value="MBO8450602.1"/>
    <property type="molecule type" value="Genomic_DNA"/>
</dbReference>
<dbReference type="PANTHER" id="PTHR19443">
    <property type="entry name" value="HEXOKINASE"/>
    <property type="match status" value="1"/>
</dbReference>
<dbReference type="InterPro" id="IPR043129">
    <property type="entry name" value="ATPase_NBD"/>
</dbReference>
<keyword evidence="8" id="KW-0324">Glycolysis</keyword>
<evidence type="ECO:0000256" key="4">
    <source>
        <dbReference type="ARBA" id="ARBA00022679"/>
    </source>
</evidence>
<sequence>MNVSHAVNAFLSRHGFSPAAPDIHAAISALLFDLEDGLENASPGRGLRSAMPMIPTWIRPPDSVPVNTSIIVIDAGGTNFRSSLVSFDAEGNPVVSDMQKTSMPGIEREYSRQEFFDKIAGNLEHLKNKASRIAFCFSYAFTAMPDGDGRVIEMSKGVRAPEVHGCLLGENLSRALVAKGWNKPEKIVLVNDTSAALLAGASAAVKGKKYGTYVGFILGTGMNAAYIESGEIPKIAGMPGADGGPQIVVCESGKSDKMPRSDFDVQLQKI</sequence>
<dbReference type="GO" id="GO:0005524">
    <property type="term" value="F:ATP binding"/>
    <property type="evidence" value="ECO:0007669"/>
    <property type="project" value="UniProtKB-KW"/>
</dbReference>
<protein>
    <submittedName>
        <fullName evidence="12">Hexokinase</fullName>
    </submittedName>
</protein>
<evidence type="ECO:0000256" key="1">
    <source>
        <dbReference type="ARBA" id="ARBA00004921"/>
    </source>
</evidence>
<dbReference type="Pfam" id="PF00349">
    <property type="entry name" value="Hexokinase_1"/>
    <property type="match status" value="1"/>
</dbReference>
<dbReference type="PANTHER" id="PTHR19443:SF16">
    <property type="entry name" value="HEXOKINASE TYPE 1-RELATED"/>
    <property type="match status" value="1"/>
</dbReference>
<evidence type="ECO:0000256" key="6">
    <source>
        <dbReference type="ARBA" id="ARBA00022777"/>
    </source>
</evidence>
<comment type="similarity">
    <text evidence="3">Belongs to the hexokinase family.</text>
</comment>
<evidence type="ECO:0000256" key="3">
    <source>
        <dbReference type="ARBA" id="ARBA00009225"/>
    </source>
</evidence>
<keyword evidence="7" id="KW-0067">ATP-binding</keyword>
<comment type="catalytic activity">
    <reaction evidence="9">
        <text>D-fructose + ATP = D-fructose 6-phosphate + ADP + H(+)</text>
        <dbReference type="Rhea" id="RHEA:16125"/>
        <dbReference type="ChEBI" id="CHEBI:15378"/>
        <dbReference type="ChEBI" id="CHEBI:30616"/>
        <dbReference type="ChEBI" id="CHEBI:37721"/>
        <dbReference type="ChEBI" id="CHEBI:61527"/>
        <dbReference type="ChEBI" id="CHEBI:456216"/>
        <dbReference type="EC" id="2.7.1.1"/>
    </reaction>
    <physiologicalReaction direction="left-to-right" evidence="9">
        <dbReference type="Rhea" id="RHEA:16126"/>
    </physiologicalReaction>
</comment>
<evidence type="ECO:0000313" key="13">
    <source>
        <dbReference type="Proteomes" id="UP000823616"/>
    </source>
</evidence>
<evidence type="ECO:0000256" key="8">
    <source>
        <dbReference type="ARBA" id="ARBA00023152"/>
    </source>
</evidence>
<dbReference type="PROSITE" id="PS51748">
    <property type="entry name" value="HEXOKINASE_2"/>
    <property type="match status" value="1"/>
</dbReference>
<dbReference type="AlphaFoldDB" id="A0A9D9HHT7"/>
<accession>A0A9D9HHT7</accession>
<keyword evidence="5" id="KW-0547">Nucleotide-binding</keyword>
<reference evidence="12" key="2">
    <citation type="journal article" date="2021" name="PeerJ">
        <title>Extensive microbial diversity within the chicken gut microbiome revealed by metagenomics and culture.</title>
        <authorList>
            <person name="Gilroy R."/>
            <person name="Ravi A."/>
            <person name="Getino M."/>
            <person name="Pursley I."/>
            <person name="Horton D.L."/>
            <person name="Alikhan N.F."/>
            <person name="Baker D."/>
            <person name="Gharbi K."/>
            <person name="Hall N."/>
            <person name="Watson M."/>
            <person name="Adriaenssens E.M."/>
            <person name="Foster-Nyarko E."/>
            <person name="Jarju S."/>
            <person name="Secka A."/>
            <person name="Antonio M."/>
            <person name="Oren A."/>
            <person name="Chaudhuri R.R."/>
            <person name="La Ragione R."/>
            <person name="Hildebrand F."/>
            <person name="Pallen M.J."/>
        </authorList>
    </citation>
    <scope>NUCLEOTIDE SEQUENCE</scope>
    <source>
        <strain evidence="12">B3-4054</strain>
    </source>
</reference>
<dbReference type="GO" id="GO:0005536">
    <property type="term" value="F:D-glucose binding"/>
    <property type="evidence" value="ECO:0007669"/>
    <property type="project" value="InterPro"/>
</dbReference>
<dbReference type="GO" id="GO:0008865">
    <property type="term" value="F:fructokinase activity"/>
    <property type="evidence" value="ECO:0007669"/>
    <property type="project" value="TreeGrafter"/>
</dbReference>
<keyword evidence="4" id="KW-0808">Transferase</keyword>
<dbReference type="Pfam" id="PF03727">
    <property type="entry name" value="Hexokinase_2"/>
    <property type="match status" value="1"/>
</dbReference>
<evidence type="ECO:0000259" key="11">
    <source>
        <dbReference type="Pfam" id="PF03727"/>
    </source>
</evidence>
<dbReference type="CDD" id="cd24000">
    <property type="entry name" value="ASKHA_NBD_HK"/>
    <property type="match status" value="1"/>
</dbReference>
<comment type="pathway">
    <text evidence="2">Carbohydrate metabolism.</text>
</comment>
<evidence type="ECO:0000259" key="10">
    <source>
        <dbReference type="Pfam" id="PF00349"/>
    </source>
</evidence>
<name>A0A9D9HHT7_9SPIR</name>
<comment type="caution">
    <text evidence="12">The sequence shown here is derived from an EMBL/GenBank/DDBJ whole genome shotgun (WGS) entry which is preliminary data.</text>
</comment>
<dbReference type="GO" id="GO:0004340">
    <property type="term" value="F:glucokinase activity"/>
    <property type="evidence" value="ECO:0007669"/>
    <property type="project" value="TreeGrafter"/>
</dbReference>
<evidence type="ECO:0000256" key="2">
    <source>
        <dbReference type="ARBA" id="ARBA00005007"/>
    </source>
</evidence>
<dbReference type="InterPro" id="IPR001312">
    <property type="entry name" value="Hexokinase"/>
</dbReference>
<dbReference type="GO" id="GO:0006006">
    <property type="term" value="P:glucose metabolic process"/>
    <property type="evidence" value="ECO:0007669"/>
    <property type="project" value="TreeGrafter"/>
</dbReference>
<evidence type="ECO:0000313" key="12">
    <source>
        <dbReference type="EMBL" id="MBO8450602.1"/>
    </source>
</evidence>
<keyword evidence="6" id="KW-0418">Kinase</keyword>
<evidence type="ECO:0000256" key="5">
    <source>
        <dbReference type="ARBA" id="ARBA00022741"/>
    </source>
</evidence>
<dbReference type="GO" id="GO:0001678">
    <property type="term" value="P:intracellular glucose homeostasis"/>
    <property type="evidence" value="ECO:0007669"/>
    <property type="project" value="InterPro"/>
</dbReference>
<dbReference type="PRINTS" id="PR00475">
    <property type="entry name" value="HEXOKINASE"/>
</dbReference>
<organism evidence="12 13">
    <name type="scientific">Candidatus Avitreponema avistercoris</name>
    <dbReference type="NCBI Taxonomy" id="2840705"/>
    <lineage>
        <taxon>Bacteria</taxon>
        <taxon>Pseudomonadati</taxon>
        <taxon>Spirochaetota</taxon>
        <taxon>Spirochaetia</taxon>
        <taxon>Spirochaetales</taxon>
        <taxon>Candidatus Avitreponema</taxon>
    </lineage>
</organism>
<dbReference type="SUPFAM" id="SSF53067">
    <property type="entry name" value="Actin-like ATPase domain"/>
    <property type="match status" value="2"/>
</dbReference>
<feature type="domain" description="Hexokinase N-terminal" evidence="10">
    <location>
        <begin position="21"/>
        <end position="201"/>
    </location>
</feature>
<feature type="non-terminal residue" evidence="12">
    <location>
        <position position="270"/>
    </location>
</feature>
<dbReference type="Gene3D" id="3.30.420.40">
    <property type="match status" value="1"/>
</dbReference>
<comment type="pathway">
    <text evidence="1">Carbohydrate degradation.</text>
</comment>
<dbReference type="Proteomes" id="UP000823616">
    <property type="component" value="Unassembled WGS sequence"/>
</dbReference>
<dbReference type="GO" id="GO:0006096">
    <property type="term" value="P:glycolytic process"/>
    <property type="evidence" value="ECO:0007669"/>
    <property type="project" value="UniProtKB-KW"/>
</dbReference>
<evidence type="ECO:0000256" key="7">
    <source>
        <dbReference type="ARBA" id="ARBA00022840"/>
    </source>
</evidence>
<proteinExistence type="inferred from homology"/>
<dbReference type="InterPro" id="IPR022672">
    <property type="entry name" value="Hexokinase_N"/>
</dbReference>
<gene>
    <name evidence="12" type="ORF">IAA96_05795</name>
</gene>
<dbReference type="InterPro" id="IPR022673">
    <property type="entry name" value="Hexokinase_C"/>
</dbReference>
<feature type="domain" description="Hexokinase C-terminal" evidence="11">
    <location>
        <begin position="214"/>
        <end position="268"/>
    </location>
</feature>